<dbReference type="PANTHER" id="PTHR46577">
    <property type="entry name" value="HTH-TYPE TRANSCRIPTIONAL REGULATORY PROTEIN GABR"/>
    <property type="match status" value="1"/>
</dbReference>
<keyword evidence="2" id="KW-0663">Pyridoxal phosphate</keyword>
<evidence type="ECO:0000313" key="7">
    <source>
        <dbReference type="EMBL" id="WNG44543.1"/>
    </source>
</evidence>
<dbReference type="InterPro" id="IPR015422">
    <property type="entry name" value="PyrdxlP-dep_Trfase_small"/>
</dbReference>
<gene>
    <name evidence="7" type="ORF">F0U60_10835</name>
</gene>
<sequence length="473" mass="52545">MKKYERLAAELEVQISSGLVRPGERLDSVREMSRLKKVGLNTVVRAFELLEDRGLIVARPQSGFYVLGPRTPSGVTTPRLRLSLPKEVSVPEMVSSVFESAREQGWIQLGAACLAAELYPCESLNRFTRRVVREQPRLVGTYELPPGHFEYRRQSSRRLERSGCFVEPSELVATNGAMEALGLALRSTCSPGDTVLIESPQYFGILQALQQLQLRVVEVPAHSTDGVALERVEEALRKFDISAGLFIPNFSNPMGALMSDEKKAALVELFSRYDVPLIEDDIYAELSFQGSRPKPLKAFDTQGCVLTCSSFSKTVSPGLRVGWLAPGRYLEKVKALQLSSTMGCGSLAQHVMASYLASREYERHLGDLRLHCSLQVERFSRLILSSFPEGTRLTQPRGGFVLWVELPKRVDSVELYRRALEEGISISPGVLFSASGGYRNYIRLNCGNRWTAPLERGLSRLAELATALQRTGA</sequence>
<keyword evidence="8" id="KW-1185">Reference proteome</keyword>
<evidence type="ECO:0000256" key="5">
    <source>
        <dbReference type="ARBA" id="ARBA00023163"/>
    </source>
</evidence>
<name>A0ABY9WLE1_9BACT</name>
<dbReference type="GO" id="GO:0008483">
    <property type="term" value="F:transaminase activity"/>
    <property type="evidence" value="ECO:0007669"/>
    <property type="project" value="UniProtKB-KW"/>
</dbReference>
<keyword evidence="4" id="KW-0238">DNA-binding</keyword>
<evidence type="ECO:0000256" key="2">
    <source>
        <dbReference type="ARBA" id="ARBA00022898"/>
    </source>
</evidence>
<keyword evidence="7" id="KW-0808">Transferase</keyword>
<dbReference type="Pfam" id="PF00392">
    <property type="entry name" value="GntR"/>
    <property type="match status" value="1"/>
</dbReference>
<dbReference type="InterPro" id="IPR036390">
    <property type="entry name" value="WH_DNA-bd_sf"/>
</dbReference>
<dbReference type="InterPro" id="IPR036388">
    <property type="entry name" value="WH-like_DNA-bd_sf"/>
</dbReference>
<accession>A0ABY9WLE1</accession>
<reference evidence="7 8" key="1">
    <citation type="submission" date="2019-08" db="EMBL/GenBank/DDBJ databases">
        <title>Archangium and Cystobacter genomes.</title>
        <authorList>
            <person name="Chen I.-C.K."/>
            <person name="Wielgoss S."/>
        </authorList>
    </citation>
    <scope>NUCLEOTIDE SEQUENCE [LARGE SCALE GENOMIC DNA]</scope>
    <source>
        <strain evidence="7 8">Cbm 6</strain>
    </source>
</reference>
<dbReference type="SMART" id="SM00345">
    <property type="entry name" value="HTH_GNTR"/>
    <property type="match status" value="1"/>
</dbReference>
<dbReference type="InterPro" id="IPR051446">
    <property type="entry name" value="HTH_trans_reg/aminotransferase"/>
</dbReference>
<keyword evidence="7" id="KW-0032">Aminotransferase</keyword>
<dbReference type="Proteomes" id="UP001611383">
    <property type="component" value="Chromosome"/>
</dbReference>
<proteinExistence type="inferred from homology"/>
<evidence type="ECO:0000256" key="1">
    <source>
        <dbReference type="ARBA" id="ARBA00005384"/>
    </source>
</evidence>
<dbReference type="EMBL" id="CP043494">
    <property type="protein sequence ID" value="WNG44543.1"/>
    <property type="molecule type" value="Genomic_DNA"/>
</dbReference>
<evidence type="ECO:0000256" key="3">
    <source>
        <dbReference type="ARBA" id="ARBA00023015"/>
    </source>
</evidence>
<evidence type="ECO:0000259" key="6">
    <source>
        <dbReference type="PROSITE" id="PS50949"/>
    </source>
</evidence>
<dbReference type="SUPFAM" id="SSF53383">
    <property type="entry name" value="PLP-dependent transferases"/>
    <property type="match status" value="1"/>
</dbReference>
<evidence type="ECO:0000256" key="4">
    <source>
        <dbReference type="ARBA" id="ARBA00023125"/>
    </source>
</evidence>
<dbReference type="CDD" id="cd00609">
    <property type="entry name" value="AAT_like"/>
    <property type="match status" value="1"/>
</dbReference>
<dbReference type="CDD" id="cd07377">
    <property type="entry name" value="WHTH_GntR"/>
    <property type="match status" value="1"/>
</dbReference>
<dbReference type="InterPro" id="IPR004839">
    <property type="entry name" value="Aminotransferase_I/II_large"/>
</dbReference>
<organism evidence="7 8">
    <name type="scientific">Archangium minus</name>
    <dbReference type="NCBI Taxonomy" id="83450"/>
    <lineage>
        <taxon>Bacteria</taxon>
        <taxon>Pseudomonadati</taxon>
        <taxon>Myxococcota</taxon>
        <taxon>Myxococcia</taxon>
        <taxon>Myxococcales</taxon>
        <taxon>Cystobacterineae</taxon>
        <taxon>Archangiaceae</taxon>
        <taxon>Archangium</taxon>
    </lineage>
</organism>
<dbReference type="Gene3D" id="3.90.1150.10">
    <property type="entry name" value="Aspartate Aminotransferase, domain 1"/>
    <property type="match status" value="1"/>
</dbReference>
<dbReference type="InterPro" id="IPR000524">
    <property type="entry name" value="Tscrpt_reg_HTH_GntR"/>
</dbReference>
<dbReference type="Gene3D" id="1.10.10.10">
    <property type="entry name" value="Winged helix-like DNA-binding domain superfamily/Winged helix DNA-binding domain"/>
    <property type="match status" value="1"/>
</dbReference>
<dbReference type="PANTHER" id="PTHR46577:SF2">
    <property type="entry name" value="TRANSCRIPTIONAL REGULATORY PROTEIN"/>
    <property type="match status" value="1"/>
</dbReference>
<dbReference type="InterPro" id="IPR015424">
    <property type="entry name" value="PyrdxlP-dep_Trfase"/>
</dbReference>
<dbReference type="InterPro" id="IPR015421">
    <property type="entry name" value="PyrdxlP-dep_Trfase_major"/>
</dbReference>
<keyword evidence="3" id="KW-0805">Transcription regulation</keyword>
<evidence type="ECO:0000313" key="8">
    <source>
        <dbReference type="Proteomes" id="UP001611383"/>
    </source>
</evidence>
<comment type="similarity">
    <text evidence="1">In the C-terminal section; belongs to the class-I pyridoxal-phosphate-dependent aminotransferase family.</text>
</comment>
<dbReference type="PROSITE" id="PS50949">
    <property type="entry name" value="HTH_GNTR"/>
    <property type="match status" value="1"/>
</dbReference>
<feature type="domain" description="HTH gntR-type" evidence="6">
    <location>
        <begin position="1"/>
        <end position="69"/>
    </location>
</feature>
<keyword evidence="5" id="KW-0804">Transcription</keyword>
<dbReference type="Gene3D" id="3.40.640.10">
    <property type="entry name" value="Type I PLP-dependent aspartate aminotransferase-like (Major domain)"/>
    <property type="match status" value="1"/>
</dbReference>
<dbReference type="RefSeq" id="WP_395817567.1">
    <property type="nucleotide sequence ID" value="NZ_CP043494.1"/>
</dbReference>
<dbReference type="SUPFAM" id="SSF46785">
    <property type="entry name" value="Winged helix' DNA-binding domain"/>
    <property type="match status" value="1"/>
</dbReference>
<dbReference type="Pfam" id="PF00155">
    <property type="entry name" value="Aminotran_1_2"/>
    <property type="match status" value="1"/>
</dbReference>
<protein>
    <submittedName>
        <fullName evidence="7">PLP-dependent aminotransferase family protein</fullName>
    </submittedName>
</protein>